<reference evidence="2" key="1">
    <citation type="submission" date="2020-10" db="EMBL/GenBank/DDBJ databases">
        <title>Chromosome-scale genome assembly of the Allis shad, Alosa alosa.</title>
        <authorList>
            <person name="Margot Z."/>
            <person name="Christophe K."/>
            <person name="Cabau C."/>
            <person name="Louis A."/>
            <person name="Berthelot C."/>
            <person name="Parey E."/>
            <person name="Roest Crollius H."/>
            <person name="Montfort J."/>
            <person name="Robinson-Rechavi M."/>
            <person name="Bucao C."/>
            <person name="Bouchez O."/>
            <person name="Gislard M."/>
            <person name="Lluch J."/>
            <person name="Milhes M."/>
            <person name="Lampietro C."/>
            <person name="Lopez Roques C."/>
            <person name="Donnadieu C."/>
            <person name="Braasch I."/>
            <person name="Desvignes T."/>
            <person name="Postlethwait J."/>
            <person name="Bobe J."/>
            <person name="Guiguen Y."/>
        </authorList>
    </citation>
    <scope>NUCLEOTIDE SEQUENCE</scope>
    <source>
        <strain evidence="2">M-15738</strain>
        <tissue evidence="2">Blood</tissue>
    </source>
</reference>
<dbReference type="Proteomes" id="UP000823561">
    <property type="component" value="Chromosome 4"/>
</dbReference>
<evidence type="ECO:0000313" key="3">
    <source>
        <dbReference type="Proteomes" id="UP000823561"/>
    </source>
</evidence>
<accession>A0AAV6H4U0</accession>
<sequence length="85" mass="9424">MWLNSYSSCSTLTNSTANFFFSPSLTVVSHSSHHQFCCPARLRKPKPKPSNTLPKAKEQGREEEVTDSTHQFCCPASNCSSPSSR</sequence>
<dbReference type="AlphaFoldDB" id="A0AAV6H4U0"/>
<organism evidence="2 3">
    <name type="scientific">Alosa alosa</name>
    <name type="common">allis shad</name>
    <dbReference type="NCBI Taxonomy" id="278164"/>
    <lineage>
        <taxon>Eukaryota</taxon>
        <taxon>Metazoa</taxon>
        <taxon>Chordata</taxon>
        <taxon>Craniata</taxon>
        <taxon>Vertebrata</taxon>
        <taxon>Euteleostomi</taxon>
        <taxon>Actinopterygii</taxon>
        <taxon>Neopterygii</taxon>
        <taxon>Teleostei</taxon>
        <taxon>Clupei</taxon>
        <taxon>Clupeiformes</taxon>
        <taxon>Clupeoidei</taxon>
        <taxon>Clupeidae</taxon>
        <taxon>Alosa</taxon>
    </lineage>
</organism>
<name>A0AAV6H4U0_9TELE</name>
<evidence type="ECO:0000256" key="1">
    <source>
        <dbReference type="SAM" id="MobiDB-lite"/>
    </source>
</evidence>
<gene>
    <name evidence="2" type="ORF">AALO_G00054290</name>
</gene>
<protein>
    <submittedName>
        <fullName evidence="2">Uncharacterized protein</fullName>
    </submittedName>
</protein>
<feature type="compositionally biased region" description="Low complexity" evidence="1">
    <location>
        <begin position="73"/>
        <end position="85"/>
    </location>
</feature>
<dbReference type="EMBL" id="JADWDJ010000004">
    <property type="protein sequence ID" value="KAG5282283.1"/>
    <property type="molecule type" value="Genomic_DNA"/>
</dbReference>
<proteinExistence type="predicted"/>
<feature type="region of interest" description="Disordered" evidence="1">
    <location>
        <begin position="41"/>
        <end position="85"/>
    </location>
</feature>
<comment type="caution">
    <text evidence="2">The sequence shown here is derived from an EMBL/GenBank/DDBJ whole genome shotgun (WGS) entry which is preliminary data.</text>
</comment>
<keyword evidence="3" id="KW-1185">Reference proteome</keyword>
<evidence type="ECO:0000313" key="2">
    <source>
        <dbReference type="EMBL" id="KAG5282283.1"/>
    </source>
</evidence>